<dbReference type="PIR" id="A75322">
    <property type="entry name" value="A75322"/>
</dbReference>
<dbReference type="Proteomes" id="UP000002524">
    <property type="component" value="Chromosome 1"/>
</dbReference>
<accession>Q9RSS0</accession>
<evidence type="ECO:0000256" key="1">
    <source>
        <dbReference type="SAM" id="MobiDB-lite"/>
    </source>
</evidence>
<evidence type="ECO:0000313" key="2">
    <source>
        <dbReference type="EMBL" id="AAF11605.1"/>
    </source>
</evidence>
<keyword evidence="3" id="KW-1185">Reference proteome</keyword>
<dbReference type="EMBL" id="AE000513">
    <property type="protein sequence ID" value="AAF11605.1"/>
    <property type="molecule type" value="Genomic_DNA"/>
</dbReference>
<protein>
    <submittedName>
        <fullName evidence="2">Uncharacterized protein</fullName>
    </submittedName>
</protein>
<organism evidence="2 3">
    <name type="scientific">Deinococcus radiodurans (strain ATCC 13939 / DSM 20539 / JCM 16871 / CCUG 27074 / LMG 4051 / NBRC 15346 / NCIMB 9279 / VKM B-1422 / R1)</name>
    <dbReference type="NCBI Taxonomy" id="243230"/>
    <lineage>
        <taxon>Bacteria</taxon>
        <taxon>Thermotogati</taxon>
        <taxon>Deinococcota</taxon>
        <taxon>Deinococci</taxon>
        <taxon>Deinococcales</taxon>
        <taxon>Deinococcaceae</taxon>
        <taxon>Deinococcus</taxon>
    </lineage>
</organism>
<sequence length="111" mass="12107">MVSSPMRCCAAALRLSVDVKALMYARSSPSCRKVLFMASMACASTSAERGAPPWRMPFWSNSSPRSRTCSPRLLRSASKRASSSPAYRSSVRQRGISVGCDMAGSLEQFFE</sequence>
<name>Q9RSS0_DEIRA</name>
<feature type="compositionally biased region" description="Low complexity" evidence="1">
    <location>
        <begin position="70"/>
        <end position="90"/>
    </location>
</feature>
<evidence type="ECO:0000313" key="3">
    <source>
        <dbReference type="Proteomes" id="UP000002524"/>
    </source>
</evidence>
<dbReference type="AlphaFoldDB" id="Q9RSS0"/>
<dbReference type="PaxDb" id="243230-DR_2054"/>
<proteinExistence type="predicted"/>
<gene>
    <name evidence="2" type="ordered locus">DR_2054</name>
</gene>
<dbReference type="KEGG" id="dra:DR_2054"/>
<dbReference type="InParanoid" id="Q9RSS0"/>
<dbReference type="HOGENOM" id="CLU_2154235_0_0_0"/>
<reference evidence="2 3" key="1">
    <citation type="journal article" date="1999" name="Science">
        <title>Genome sequence of the radioresistant bacterium Deinococcus radiodurans R1.</title>
        <authorList>
            <person name="White O."/>
            <person name="Eisen J.A."/>
            <person name="Heidelberg J.F."/>
            <person name="Hickey E.K."/>
            <person name="Peterson J.D."/>
            <person name="Dodson R.J."/>
            <person name="Haft D.H."/>
            <person name="Gwinn M.L."/>
            <person name="Nelson W.C."/>
            <person name="Richardson D.L."/>
            <person name="Moffat K.S."/>
            <person name="Qin H."/>
            <person name="Jiang L."/>
            <person name="Pamphile W."/>
            <person name="Crosby M."/>
            <person name="Shen M."/>
            <person name="Vamathevan J.J."/>
            <person name="Lam P."/>
            <person name="McDonald L."/>
            <person name="Utterback T."/>
            <person name="Zalewski C."/>
            <person name="Makarova K.S."/>
            <person name="Aravind L."/>
            <person name="Daly M.J."/>
            <person name="Minton K.W."/>
            <person name="Fleischmann R.D."/>
            <person name="Ketchum K.A."/>
            <person name="Nelson K.E."/>
            <person name="Salzberg S."/>
            <person name="Smith H.O."/>
            <person name="Venter J.C."/>
            <person name="Fraser C.M."/>
        </authorList>
    </citation>
    <scope>NUCLEOTIDE SEQUENCE [LARGE SCALE GENOMIC DNA]</scope>
    <source>
        <strain evidence="3">ATCC 13939 / DSM 20539 / JCM 16871 / LMG 4051 / NBRC 15346 / NCIMB 9279 / R1 / VKM B-1422</strain>
    </source>
</reference>
<feature type="region of interest" description="Disordered" evidence="1">
    <location>
        <begin position="61"/>
        <end position="91"/>
    </location>
</feature>
<dbReference type="EnsemblBacteria" id="AAF11605">
    <property type="protein sequence ID" value="AAF11605"/>
    <property type="gene ID" value="DR_2054"/>
</dbReference>